<evidence type="ECO:0000256" key="3">
    <source>
        <dbReference type="PROSITE-ProRule" id="PRU10007"/>
    </source>
</evidence>
<name>A0A917ZBE3_9ACTN</name>
<dbReference type="Gene3D" id="3.40.605.10">
    <property type="entry name" value="Aldehyde Dehydrogenase, Chain A, domain 1"/>
    <property type="match status" value="1"/>
</dbReference>
<accession>A0A917ZBE3</accession>
<dbReference type="InterPro" id="IPR016161">
    <property type="entry name" value="Ald_DH/histidinol_DH"/>
</dbReference>
<evidence type="ECO:0000313" key="6">
    <source>
        <dbReference type="EMBL" id="GGO79641.1"/>
    </source>
</evidence>
<dbReference type="PROSITE" id="PS00687">
    <property type="entry name" value="ALDEHYDE_DEHYDR_GLU"/>
    <property type="match status" value="1"/>
</dbReference>
<dbReference type="InterPro" id="IPR029510">
    <property type="entry name" value="Ald_DH_CS_GLU"/>
</dbReference>
<dbReference type="Gene3D" id="3.40.309.10">
    <property type="entry name" value="Aldehyde Dehydrogenase, Chain A, domain 2"/>
    <property type="match status" value="1"/>
</dbReference>
<organism evidence="6 7">
    <name type="scientific">Nonomuraea cavernae</name>
    <dbReference type="NCBI Taxonomy" id="2045107"/>
    <lineage>
        <taxon>Bacteria</taxon>
        <taxon>Bacillati</taxon>
        <taxon>Actinomycetota</taxon>
        <taxon>Actinomycetes</taxon>
        <taxon>Streptosporangiales</taxon>
        <taxon>Streptosporangiaceae</taxon>
        <taxon>Nonomuraea</taxon>
    </lineage>
</organism>
<reference evidence="6" key="1">
    <citation type="journal article" date="2014" name="Int. J. Syst. Evol. Microbiol.">
        <title>Complete genome sequence of Corynebacterium casei LMG S-19264T (=DSM 44701T), isolated from a smear-ripened cheese.</title>
        <authorList>
            <consortium name="US DOE Joint Genome Institute (JGI-PGF)"/>
            <person name="Walter F."/>
            <person name="Albersmeier A."/>
            <person name="Kalinowski J."/>
            <person name="Ruckert C."/>
        </authorList>
    </citation>
    <scope>NUCLEOTIDE SEQUENCE</scope>
    <source>
        <strain evidence="6">CGMCC 4.7368</strain>
    </source>
</reference>
<comment type="similarity">
    <text evidence="1 4">Belongs to the aldehyde dehydrogenase family.</text>
</comment>
<keyword evidence="7" id="KW-1185">Reference proteome</keyword>
<dbReference type="Pfam" id="PF00171">
    <property type="entry name" value="Aldedh"/>
    <property type="match status" value="1"/>
</dbReference>
<evidence type="ECO:0000256" key="2">
    <source>
        <dbReference type="ARBA" id="ARBA00023002"/>
    </source>
</evidence>
<dbReference type="EMBL" id="BMNH01000029">
    <property type="protein sequence ID" value="GGO79641.1"/>
    <property type="molecule type" value="Genomic_DNA"/>
</dbReference>
<feature type="active site" evidence="3">
    <location>
        <position position="264"/>
    </location>
</feature>
<gene>
    <name evidence="6" type="ORF">GCM10012289_64400</name>
</gene>
<dbReference type="RefSeq" id="WP_372459758.1">
    <property type="nucleotide sequence ID" value="NZ_BMNH01000029.1"/>
</dbReference>
<dbReference type="Proteomes" id="UP000646523">
    <property type="component" value="Unassembled WGS sequence"/>
</dbReference>
<evidence type="ECO:0000259" key="5">
    <source>
        <dbReference type="Pfam" id="PF00171"/>
    </source>
</evidence>
<feature type="domain" description="Aldehyde dehydrogenase" evidence="5">
    <location>
        <begin position="33"/>
        <end position="487"/>
    </location>
</feature>
<keyword evidence="2 4" id="KW-0560">Oxidoreductase</keyword>
<dbReference type="PANTHER" id="PTHR43353">
    <property type="entry name" value="SUCCINATE-SEMIALDEHYDE DEHYDROGENASE, MITOCHONDRIAL"/>
    <property type="match status" value="1"/>
</dbReference>
<sequence length="491" mass="51463">MTTPPPADPYGKEDTIMLTELYIGGQAVPAGDGGRFDVLDPATGQVIAAVADGTADDAISAVDAAHAAAASWAATAPRERAEILRAAFELMTERAEDLARLISLENGKALPDARGEVTYAAEFFRWYSEEAVRGAGQLTTAPSGANRIVVFHQPVGVCVLVTPWNFPAAMATRKMGPALAAGCTMILKPASDTPLTALAMAEILSAAGVPPGVVNVLPARRSGAVVSAMLHDPRVRKLSFTGSTEVGRVLLREAADQVVNTSMELGGNAPFVVFADADLDAAIEGAMIAKMRNAGEACTAANRFYVEAPVADEFARRLASRMSALVVGPGTEEGTQVGPLVNQDAVDKVHSLVRGSLEGGAKALAGGGRPDRPGFYYDPTVLVNVHPDAPILREEVFGPVAPIVSFDDEDEAVRMANDTEFGLVSYVYTGDLARGLRVTERLEAGMVGLNRGLVSDPAAPFGGVKQSGIGREGGHEGMLDYMETKYVAVDW</sequence>
<protein>
    <submittedName>
        <fullName evidence="6">NAD-dependent succinate-semialdehyde dehydrogenase</fullName>
    </submittedName>
</protein>
<dbReference type="InterPro" id="IPR016162">
    <property type="entry name" value="Ald_DH_N"/>
</dbReference>
<dbReference type="SUPFAM" id="SSF53720">
    <property type="entry name" value="ALDH-like"/>
    <property type="match status" value="1"/>
</dbReference>
<evidence type="ECO:0000313" key="7">
    <source>
        <dbReference type="Proteomes" id="UP000646523"/>
    </source>
</evidence>
<dbReference type="InterPro" id="IPR015590">
    <property type="entry name" value="Aldehyde_DH_dom"/>
</dbReference>
<dbReference type="CDD" id="cd07103">
    <property type="entry name" value="ALDH_F5_SSADH_GabD"/>
    <property type="match status" value="1"/>
</dbReference>
<dbReference type="InterPro" id="IPR016163">
    <property type="entry name" value="Ald_DH_C"/>
</dbReference>
<dbReference type="InterPro" id="IPR050740">
    <property type="entry name" value="Aldehyde_DH_Superfamily"/>
</dbReference>
<reference evidence="6" key="2">
    <citation type="submission" date="2020-09" db="EMBL/GenBank/DDBJ databases">
        <authorList>
            <person name="Sun Q."/>
            <person name="Zhou Y."/>
        </authorList>
    </citation>
    <scope>NUCLEOTIDE SEQUENCE</scope>
    <source>
        <strain evidence="6">CGMCC 4.7368</strain>
    </source>
</reference>
<dbReference type="FunFam" id="3.40.605.10:FF:000005">
    <property type="entry name" value="Succinate-semialdehyde dehydrogenase I"/>
    <property type="match status" value="1"/>
</dbReference>
<evidence type="ECO:0000256" key="4">
    <source>
        <dbReference type="RuleBase" id="RU003345"/>
    </source>
</evidence>
<comment type="caution">
    <text evidence="6">The sequence shown here is derived from an EMBL/GenBank/DDBJ whole genome shotgun (WGS) entry which is preliminary data.</text>
</comment>
<dbReference type="GO" id="GO:0004777">
    <property type="term" value="F:succinate-semialdehyde dehydrogenase (NAD+) activity"/>
    <property type="evidence" value="ECO:0007669"/>
    <property type="project" value="TreeGrafter"/>
</dbReference>
<dbReference type="FunFam" id="3.40.309.10:FF:000004">
    <property type="entry name" value="Succinate-semialdehyde dehydrogenase I"/>
    <property type="match status" value="1"/>
</dbReference>
<dbReference type="AlphaFoldDB" id="A0A917ZBE3"/>
<dbReference type="PANTHER" id="PTHR43353:SF5">
    <property type="entry name" value="SUCCINATE-SEMIALDEHYDE DEHYDROGENASE, MITOCHONDRIAL"/>
    <property type="match status" value="1"/>
</dbReference>
<evidence type="ECO:0000256" key="1">
    <source>
        <dbReference type="ARBA" id="ARBA00009986"/>
    </source>
</evidence>
<proteinExistence type="inferred from homology"/>
<dbReference type="GO" id="GO:0009450">
    <property type="term" value="P:gamma-aminobutyric acid catabolic process"/>
    <property type="evidence" value="ECO:0007669"/>
    <property type="project" value="TreeGrafter"/>
</dbReference>